<dbReference type="Proteomes" id="UP001295469">
    <property type="component" value="Chromosome C02"/>
</dbReference>
<evidence type="ECO:0000256" key="1">
    <source>
        <dbReference type="SAM" id="MobiDB-lite"/>
    </source>
</evidence>
<name>A0A816K8R1_BRANA</name>
<proteinExistence type="predicted"/>
<dbReference type="AlphaFoldDB" id="A0A816K8R1"/>
<reference evidence="2" key="1">
    <citation type="submission" date="2021-01" db="EMBL/GenBank/DDBJ databases">
        <authorList>
            <consortium name="Genoscope - CEA"/>
            <person name="William W."/>
        </authorList>
    </citation>
    <scope>NUCLEOTIDE SEQUENCE</scope>
</reference>
<accession>A0A816K8R1</accession>
<gene>
    <name evidence="2" type="ORF">DARMORV10_C02P60920.1</name>
</gene>
<feature type="compositionally biased region" description="Low complexity" evidence="1">
    <location>
        <begin position="34"/>
        <end position="51"/>
    </location>
</feature>
<organism evidence="2">
    <name type="scientific">Brassica napus</name>
    <name type="common">Rape</name>
    <dbReference type="NCBI Taxonomy" id="3708"/>
    <lineage>
        <taxon>Eukaryota</taxon>
        <taxon>Viridiplantae</taxon>
        <taxon>Streptophyta</taxon>
        <taxon>Embryophyta</taxon>
        <taxon>Tracheophyta</taxon>
        <taxon>Spermatophyta</taxon>
        <taxon>Magnoliopsida</taxon>
        <taxon>eudicotyledons</taxon>
        <taxon>Gunneridae</taxon>
        <taxon>Pentapetalae</taxon>
        <taxon>rosids</taxon>
        <taxon>malvids</taxon>
        <taxon>Brassicales</taxon>
        <taxon>Brassicaceae</taxon>
        <taxon>Brassiceae</taxon>
        <taxon>Brassica</taxon>
    </lineage>
</organism>
<dbReference type="EMBL" id="HG994366">
    <property type="protein sequence ID" value="CAF1921232.1"/>
    <property type="molecule type" value="Genomic_DNA"/>
</dbReference>
<feature type="region of interest" description="Disordered" evidence="1">
    <location>
        <begin position="32"/>
        <end position="51"/>
    </location>
</feature>
<protein>
    <submittedName>
        <fullName evidence="2">(rape) hypothetical protein</fullName>
    </submittedName>
</protein>
<sequence>MTSARGEMENRRRLGAIQVKAVNEQANLEVNLLQRQSQQHPRSQRPPRGAL</sequence>
<evidence type="ECO:0000313" key="2">
    <source>
        <dbReference type="EMBL" id="CAF1921232.1"/>
    </source>
</evidence>